<protein>
    <recommendedName>
        <fullName evidence="4">Steroidogenic acute regulatory protein, mitochondrial</fullName>
    </recommendedName>
    <alternativeName>
        <fullName evidence="10">START domain-containing protein 1</fullName>
    </alternativeName>
</protein>
<evidence type="ECO:0000313" key="13">
    <source>
        <dbReference type="Proteomes" id="UP000676336"/>
    </source>
</evidence>
<keyword evidence="6" id="KW-0809">Transit peptide</keyword>
<dbReference type="GO" id="GO:0005739">
    <property type="term" value="C:mitochondrion"/>
    <property type="evidence" value="ECO:0007669"/>
    <property type="project" value="UniProtKB-SubCell"/>
</dbReference>
<evidence type="ECO:0000259" key="11">
    <source>
        <dbReference type="PROSITE" id="PS50848"/>
    </source>
</evidence>
<evidence type="ECO:0000256" key="6">
    <source>
        <dbReference type="ARBA" id="ARBA00022946"/>
    </source>
</evidence>
<comment type="subunit">
    <text evidence="3">May interact with TSPO.</text>
</comment>
<evidence type="ECO:0000256" key="2">
    <source>
        <dbReference type="ARBA" id="ARBA00004731"/>
    </source>
</evidence>
<accession>A0A8S3JQY7</accession>
<dbReference type="GO" id="GO:0120020">
    <property type="term" value="F:cholesterol transfer activity"/>
    <property type="evidence" value="ECO:0007669"/>
    <property type="project" value="InterPro"/>
</dbReference>
<comment type="pathway">
    <text evidence="2">Steroid metabolism; cholesterol metabolism.</text>
</comment>
<keyword evidence="5" id="KW-0813">Transport</keyword>
<organism evidence="12 13">
    <name type="scientific">Rotaria magnacalcarata</name>
    <dbReference type="NCBI Taxonomy" id="392030"/>
    <lineage>
        <taxon>Eukaryota</taxon>
        <taxon>Metazoa</taxon>
        <taxon>Spiralia</taxon>
        <taxon>Gnathifera</taxon>
        <taxon>Rotifera</taxon>
        <taxon>Eurotatoria</taxon>
        <taxon>Bdelloidea</taxon>
        <taxon>Philodinida</taxon>
        <taxon>Philodinidae</taxon>
        <taxon>Rotaria</taxon>
    </lineage>
</organism>
<evidence type="ECO:0000256" key="4">
    <source>
        <dbReference type="ARBA" id="ARBA00020345"/>
    </source>
</evidence>
<dbReference type="PROSITE" id="PS50848">
    <property type="entry name" value="START"/>
    <property type="match status" value="1"/>
</dbReference>
<keyword evidence="9" id="KW-0755">Steroidogenesis</keyword>
<name>A0A8S3JQY7_9BILA</name>
<dbReference type="InterPro" id="IPR002913">
    <property type="entry name" value="START_lipid-bd_dom"/>
</dbReference>
<dbReference type="PANTHER" id="PTHR46489:SF1">
    <property type="entry name" value="STEROIDOGENIC ACUTE REGULATORY PROTEIN, MITOCHONDRIAL"/>
    <property type="match status" value="1"/>
</dbReference>
<evidence type="ECO:0000313" key="12">
    <source>
        <dbReference type="EMBL" id="CAF5219124.1"/>
    </source>
</evidence>
<feature type="domain" description="START" evidence="11">
    <location>
        <begin position="1"/>
        <end position="136"/>
    </location>
</feature>
<dbReference type="Gene3D" id="3.30.530.20">
    <property type="match status" value="1"/>
</dbReference>
<keyword evidence="7" id="KW-0445">Lipid transport</keyword>
<proteinExistence type="predicted"/>
<dbReference type="PRINTS" id="PR00978">
    <property type="entry name" value="STARPROTEIN"/>
</dbReference>
<evidence type="ECO:0000256" key="1">
    <source>
        <dbReference type="ARBA" id="ARBA00004173"/>
    </source>
</evidence>
<dbReference type="GO" id="GO:0015485">
    <property type="term" value="F:cholesterol binding"/>
    <property type="evidence" value="ECO:0007669"/>
    <property type="project" value="InterPro"/>
</dbReference>
<dbReference type="PANTHER" id="PTHR46489">
    <property type="entry name" value="STEROIDOGENIC ACUTE REGULATORY PROTEIN, MITOCHONDRIAL"/>
    <property type="match status" value="1"/>
</dbReference>
<dbReference type="GO" id="GO:0032367">
    <property type="term" value="P:intracellular cholesterol transport"/>
    <property type="evidence" value="ECO:0007669"/>
    <property type="project" value="TreeGrafter"/>
</dbReference>
<comment type="caution">
    <text evidence="12">The sequence shown here is derived from an EMBL/GenBank/DDBJ whole genome shotgun (WGS) entry which is preliminary data.</text>
</comment>
<evidence type="ECO:0000256" key="8">
    <source>
        <dbReference type="ARBA" id="ARBA00023128"/>
    </source>
</evidence>
<reference evidence="12" key="1">
    <citation type="submission" date="2021-02" db="EMBL/GenBank/DDBJ databases">
        <authorList>
            <person name="Nowell W R."/>
        </authorList>
    </citation>
    <scope>NUCLEOTIDE SEQUENCE</scope>
</reference>
<dbReference type="Proteomes" id="UP000676336">
    <property type="component" value="Unassembled WGS sequence"/>
</dbReference>
<comment type="subcellular location">
    <subcellularLocation>
        <location evidence="1">Mitochondrion</location>
    </subcellularLocation>
</comment>
<dbReference type="AlphaFoldDB" id="A0A8S3JQY7"/>
<evidence type="ECO:0000256" key="7">
    <source>
        <dbReference type="ARBA" id="ARBA00023055"/>
    </source>
</evidence>
<feature type="non-terminal residue" evidence="12">
    <location>
        <position position="1"/>
    </location>
</feature>
<dbReference type="EMBL" id="CAJOBI010347787">
    <property type="protein sequence ID" value="CAF5219124.1"/>
    <property type="molecule type" value="Genomic_DNA"/>
</dbReference>
<evidence type="ECO:0000256" key="5">
    <source>
        <dbReference type="ARBA" id="ARBA00022448"/>
    </source>
</evidence>
<evidence type="ECO:0000256" key="9">
    <source>
        <dbReference type="ARBA" id="ARBA00023250"/>
    </source>
</evidence>
<dbReference type="SUPFAM" id="SSF55961">
    <property type="entry name" value="Bet v1-like"/>
    <property type="match status" value="1"/>
</dbReference>
<dbReference type="InterPro" id="IPR000799">
    <property type="entry name" value="StAR-like"/>
</dbReference>
<dbReference type="InterPro" id="IPR023393">
    <property type="entry name" value="START-like_dom_sf"/>
</dbReference>
<dbReference type="GO" id="GO:0050810">
    <property type="term" value="P:regulation of steroid biosynthetic process"/>
    <property type="evidence" value="ECO:0007669"/>
    <property type="project" value="TreeGrafter"/>
</dbReference>
<evidence type="ECO:0000256" key="3">
    <source>
        <dbReference type="ARBA" id="ARBA00011279"/>
    </source>
</evidence>
<evidence type="ECO:0000256" key="10">
    <source>
        <dbReference type="ARBA" id="ARBA00032620"/>
    </source>
</evidence>
<dbReference type="InterPro" id="IPR029866">
    <property type="entry name" value="StAR"/>
</dbReference>
<keyword evidence="8" id="KW-0496">Mitochondrion</keyword>
<dbReference type="Pfam" id="PF01852">
    <property type="entry name" value="START"/>
    <property type="match status" value="1"/>
</dbReference>
<gene>
    <name evidence="12" type="ORF">SMN809_LOCUS81276</name>
</gene>
<sequence>VQKVWRIFKDNESWVQEAVSSNGRDVVFAKDFPKWGKVFRLTTIVPGNRDDIAEILFERQEDMSKWSPTVNDCRILQVINRNLYISYQLTNEQAQGIIAKRDFVNLSTRRFIDDVAILAAQACVYPQMPPKDNCVR</sequence>
<dbReference type="GO" id="GO:0006694">
    <property type="term" value="P:steroid biosynthetic process"/>
    <property type="evidence" value="ECO:0007669"/>
    <property type="project" value="UniProtKB-KW"/>
</dbReference>